<dbReference type="Pfam" id="PF04267">
    <property type="entry name" value="SoxD"/>
    <property type="match status" value="1"/>
</dbReference>
<organism evidence="1 2">
    <name type="scientific">Albimonas donghaensis</name>
    <dbReference type="NCBI Taxonomy" id="356660"/>
    <lineage>
        <taxon>Bacteria</taxon>
        <taxon>Pseudomonadati</taxon>
        <taxon>Pseudomonadota</taxon>
        <taxon>Alphaproteobacteria</taxon>
        <taxon>Rhodobacterales</taxon>
        <taxon>Paracoccaceae</taxon>
        <taxon>Albimonas</taxon>
    </lineage>
</organism>
<dbReference type="Proteomes" id="UP000199118">
    <property type="component" value="Unassembled WGS sequence"/>
</dbReference>
<evidence type="ECO:0000313" key="1">
    <source>
        <dbReference type="EMBL" id="SDW79986.1"/>
    </source>
</evidence>
<dbReference type="InterPro" id="IPR006279">
    <property type="entry name" value="SoxD"/>
</dbReference>
<dbReference type="GO" id="GO:0008115">
    <property type="term" value="F:sarcosine oxidase activity"/>
    <property type="evidence" value="ECO:0007669"/>
    <property type="project" value="InterPro"/>
</dbReference>
<dbReference type="GO" id="GO:0046653">
    <property type="term" value="P:tetrahydrofolate metabolic process"/>
    <property type="evidence" value="ECO:0007669"/>
    <property type="project" value="InterPro"/>
</dbReference>
<reference evidence="1 2" key="1">
    <citation type="submission" date="2016-10" db="EMBL/GenBank/DDBJ databases">
        <authorList>
            <person name="de Groot N.N."/>
        </authorList>
    </citation>
    <scope>NUCLEOTIDE SEQUENCE [LARGE SCALE GENOMIC DNA]</scope>
    <source>
        <strain evidence="1 2">DSM 17890</strain>
    </source>
</reference>
<sequence>MRLACPFCGLRDEGEFAYEGPVMDWPALDARPAKWVDAVYLRDQPRGETRELWRHHLGCGSLLEVVRNNVTHEVASVGHADPAETRALKVRVR</sequence>
<dbReference type="STRING" id="356660.SAMN05444336_102383"/>
<accession>A0A1H2WHK9</accession>
<name>A0A1H2WHK9_9RHOB</name>
<proteinExistence type="predicted"/>
<dbReference type="OrthoDB" id="5420070at2"/>
<dbReference type="Gene3D" id="3.30.2270.10">
    <property type="entry name" value="Folate-binding superfamily"/>
    <property type="match status" value="1"/>
</dbReference>
<dbReference type="RefSeq" id="WP_092680639.1">
    <property type="nucleotide sequence ID" value="NZ_FNMZ01000002.1"/>
</dbReference>
<evidence type="ECO:0000313" key="2">
    <source>
        <dbReference type="Proteomes" id="UP000199118"/>
    </source>
</evidence>
<dbReference type="InterPro" id="IPR038561">
    <property type="entry name" value="SoxD_sf"/>
</dbReference>
<dbReference type="AlphaFoldDB" id="A0A1H2WHK9"/>
<protein>
    <submittedName>
        <fullName evidence="1">N-methylglutamate dehydrogenase subunit B</fullName>
    </submittedName>
</protein>
<dbReference type="EMBL" id="FNMZ01000002">
    <property type="protein sequence ID" value="SDW79986.1"/>
    <property type="molecule type" value="Genomic_DNA"/>
</dbReference>
<gene>
    <name evidence="1" type="ORF">SAMN05444336_102383</name>
</gene>
<keyword evidence="2" id="KW-1185">Reference proteome</keyword>